<dbReference type="Proteomes" id="UP001154282">
    <property type="component" value="Unassembled WGS sequence"/>
</dbReference>
<dbReference type="EMBL" id="CAMGYJ010000006">
    <property type="protein sequence ID" value="CAI0432475.1"/>
    <property type="molecule type" value="Genomic_DNA"/>
</dbReference>
<protein>
    <recommendedName>
        <fullName evidence="1">Aminotransferase-like plant mobile domain-containing protein</fullName>
    </recommendedName>
</protein>
<dbReference type="GO" id="GO:0010073">
    <property type="term" value="P:meristem maintenance"/>
    <property type="evidence" value="ECO:0007669"/>
    <property type="project" value="InterPro"/>
</dbReference>
<gene>
    <name evidence="2" type="ORF">LITE_LOCUS23462</name>
</gene>
<organism evidence="2 3">
    <name type="scientific">Linum tenue</name>
    <dbReference type="NCBI Taxonomy" id="586396"/>
    <lineage>
        <taxon>Eukaryota</taxon>
        <taxon>Viridiplantae</taxon>
        <taxon>Streptophyta</taxon>
        <taxon>Embryophyta</taxon>
        <taxon>Tracheophyta</taxon>
        <taxon>Spermatophyta</taxon>
        <taxon>Magnoliopsida</taxon>
        <taxon>eudicotyledons</taxon>
        <taxon>Gunneridae</taxon>
        <taxon>Pentapetalae</taxon>
        <taxon>rosids</taxon>
        <taxon>fabids</taxon>
        <taxon>Malpighiales</taxon>
        <taxon>Linaceae</taxon>
        <taxon>Linum</taxon>
    </lineage>
</organism>
<evidence type="ECO:0000259" key="1">
    <source>
        <dbReference type="Pfam" id="PF10536"/>
    </source>
</evidence>
<dbReference type="PANTHER" id="PTHR46033">
    <property type="entry name" value="PROTEIN MAIN-LIKE 2"/>
    <property type="match status" value="1"/>
</dbReference>
<proteinExistence type="predicted"/>
<sequence length="145" mass="16427">MATRVGSKSICGFLTLLQAWIYEYFPLIRPSQILQAPDDPRASSWVCHRFAGGDDARKRLVRYRQMLDDMSGEDVSWTPYGRDAGTEVLRYLYTGVIRFADLAEVMILHGVATVWVPTDYPPYDDGSQGCVPPNFLQHLHRFLGG</sequence>
<dbReference type="Pfam" id="PF10536">
    <property type="entry name" value="PMD"/>
    <property type="match status" value="1"/>
</dbReference>
<comment type="caution">
    <text evidence="2">The sequence shown here is derived from an EMBL/GenBank/DDBJ whole genome shotgun (WGS) entry which is preliminary data.</text>
</comment>
<feature type="domain" description="Aminotransferase-like plant mobile" evidence="1">
    <location>
        <begin position="7"/>
        <end position="84"/>
    </location>
</feature>
<dbReference type="AlphaFoldDB" id="A0AAV0LE50"/>
<evidence type="ECO:0000313" key="3">
    <source>
        <dbReference type="Proteomes" id="UP001154282"/>
    </source>
</evidence>
<reference evidence="2" key="1">
    <citation type="submission" date="2022-08" db="EMBL/GenBank/DDBJ databases">
        <authorList>
            <person name="Gutierrez-Valencia J."/>
        </authorList>
    </citation>
    <scope>NUCLEOTIDE SEQUENCE</scope>
</reference>
<accession>A0AAV0LE50</accession>
<name>A0AAV0LE50_9ROSI</name>
<keyword evidence="3" id="KW-1185">Reference proteome</keyword>
<dbReference type="InterPro" id="IPR044824">
    <property type="entry name" value="MAIN-like"/>
</dbReference>
<dbReference type="InterPro" id="IPR019557">
    <property type="entry name" value="AminoTfrase-like_pln_mobile"/>
</dbReference>
<dbReference type="PANTHER" id="PTHR46033:SF8">
    <property type="entry name" value="PROTEIN MAINTENANCE OF MERISTEMS-LIKE"/>
    <property type="match status" value="1"/>
</dbReference>
<evidence type="ECO:0000313" key="2">
    <source>
        <dbReference type="EMBL" id="CAI0432475.1"/>
    </source>
</evidence>